<reference evidence="2" key="1">
    <citation type="submission" date="2023-10" db="EMBL/GenBank/DDBJ databases">
        <title>Genome assembly of Pristionchus species.</title>
        <authorList>
            <person name="Yoshida K."/>
            <person name="Sommer R.J."/>
        </authorList>
    </citation>
    <scope>NUCLEOTIDE SEQUENCE</scope>
    <source>
        <strain evidence="2">RS0144</strain>
    </source>
</reference>
<dbReference type="Proteomes" id="UP001432027">
    <property type="component" value="Unassembled WGS sequence"/>
</dbReference>
<sequence length="138" mass="15792">SVSFRKSTAPEMFSDIFTTVVHNNFAGPINSFMSWHVWVPLGRLSFCGYLVHYPMIYIILAQSHDEVYFSSFTDFITTRFIPTVVMTYLVSIFWSACFEISIAKVLELLIGGRRGQLTPTVQRKQPKIEVEELDAPDC</sequence>
<feature type="transmembrane region" description="Helical" evidence="1">
    <location>
        <begin position="41"/>
        <end position="60"/>
    </location>
</feature>
<evidence type="ECO:0008006" key="4">
    <source>
        <dbReference type="Google" id="ProtNLM"/>
    </source>
</evidence>
<evidence type="ECO:0000256" key="1">
    <source>
        <dbReference type="SAM" id="Phobius"/>
    </source>
</evidence>
<accession>A0AAV5U5N8</accession>
<feature type="non-terminal residue" evidence="2">
    <location>
        <position position="138"/>
    </location>
</feature>
<dbReference type="PANTHER" id="PTHR11161:SF55">
    <property type="entry name" value="NOSE RESISTANT-TO-FLUOXETINE PROTEIN N-TERMINAL DOMAIN-CONTAINING PROTEIN"/>
    <property type="match status" value="1"/>
</dbReference>
<proteinExistence type="predicted"/>
<comment type="caution">
    <text evidence="2">The sequence shown here is derived from an EMBL/GenBank/DDBJ whole genome shotgun (WGS) entry which is preliminary data.</text>
</comment>
<gene>
    <name evidence="2" type="ORF">PENTCL1PPCAC_24375</name>
</gene>
<feature type="non-terminal residue" evidence="2">
    <location>
        <position position="1"/>
    </location>
</feature>
<evidence type="ECO:0000313" key="2">
    <source>
        <dbReference type="EMBL" id="GMT02201.1"/>
    </source>
</evidence>
<evidence type="ECO:0000313" key="3">
    <source>
        <dbReference type="Proteomes" id="UP001432027"/>
    </source>
</evidence>
<dbReference type="PANTHER" id="PTHR11161">
    <property type="entry name" value="O-ACYLTRANSFERASE"/>
    <property type="match status" value="1"/>
</dbReference>
<feature type="transmembrane region" description="Helical" evidence="1">
    <location>
        <begin position="80"/>
        <end position="106"/>
    </location>
</feature>
<keyword evidence="1" id="KW-0812">Transmembrane</keyword>
<name>A0AAV5U5N8_9BILA</name>
<organism evidence="2 3">
    <name type="scientific">Pristionchus entomophagus</name>
    <dbReference type="NCBI Taxonomy" id="358040"/>
    <lineage>
        <taxon>Eukaryota</taxon>
        <taxon>Metazoa</taxon>
        <taxon>Ecdysozoa</taxon>
        <taxon>Nematoda</taxon>
        <taxon>Chromadorea</taxon>
        <taxon>Rhabditida</taxon>
        <taxon>Rhabditina</taxon>
        <taxon>Diplogasteromorpha</taxon>
        <taxon>Diplogasteroidea</taxon>
        <taxon>Neodiplogasteridae</taxon>
        <taxon>Pristionchus</taxon>
    </lineage>
</organism>
<keyword evidence="1" id="KW-0472">Membrane</keyword>
<keyword evidence="3" id="KW-1185">Reference proteome</keyword>
<dbReference type="InterPro" id="IPR052728">
    <property type="entry name" value="O2_lipid_transport_reg"/>
</dbReference>
<dbReference type="EMBL" id="BTSX01000005">
    <property type="protein sequence ID" value="GMT02201.1"/>
    <property type="molecule type" value="Genomic_DNA"/>
</dbReference>
<keyword evidence="1" id="KW-1133">Transmembrane helix</keyword>
<dbReference type="AlphaFoldDB" id="A0AAV5U5N8"/>
<protein>
    <recommendedName>
        <fullName evidence="4">Acyltransferase</fullName>
    </recommendedName>
</protein>